<keyword evidence="3" id="KW-1185">Reference proteome</keyword>
<keyword evidence="1" id="KW-0812">Transmembrane</keyword>
<feature type="transmembrane region" description="Helical" evidence="1">
    <location>
        <begin position="49"/>
        <end position="71"/>
    </location>
</feature>
<reference evidence="2 3" key="1">
    <citation type="submission" date="2020-08" db="EMBL/GenBank/DDBJ databases">
        <title>Novel species isolated from subtropical streams in China.</title>
        <authorList>
            <person name="Lu H."/>
        </authorList>
    </citation>
    <scope>NUCLEOTIDE SEQUENCE [LARGE SCALE GENOMIC DNA]</scope>
    <source>
        <strain evidence="2 3">LX15W</strain>
    </source>
</reference>
<keyword evidence="1" id="KW-1133">Transmembrane helix</keyword>
<dbReference type="Proteomes" id="UP000624279">
    <property type="component" value="Unassembled WGS sequence"/>
</dbReference>
<evidence type="ECO:0000313" key="2">
    <source>
        <dbReference type="EMBL" id="MBC3873752.1"/>
    </source>
</evidence>
<evidence type="ECO:0000313" key="3">
    <source>
        <dbReference type="Proteomes" id="UP000624279"/>
    </source>
</evidence>
<evidence type="ECO:0008006" key="4">
    <source>
        <dbReference type="Google" id="ProtNLM"/>
    </source>
</evidence>
<comment type="caution">
    <text evidence="2">The sequence shown here is derived from an EMBL/GenBank/DDBJ whole genome shotgun (WGS) entry which is preliminary data.</text>
</comment>
<keyword evidence="1" id="KW-0472">Membrane</keyword>
<dbReference type="EMBL" id="JACOGA010000007">
    <property type="protein sequence ID" value="MBC3873752.1"/>
    <property type="molecule type" value="Genomic_DNA"/>
</dbReference>
<accession>A0ABR6YAZ8</accession>
<sequence>MNTKQSQTVVLYRSRQWLVVLWILLPLSTLGVALFGVDAPPDQKAAMMFKVLILMSLINLIALSMFAHLTIELDARALRWNFGLLAWPKWELDIAKIHHVEVCQTRWYEGKGIRLTREGMLYNAAGSGAVRIYKLDGSKIRLGSAEPEILCEKLNALLNK</sequence>
<feature type="transmembrane region" description="Helical" evidence="1">
    <location>
        <begin position="17"/>
        <end position="37"/>
    </location>
</feature>
<dbReference type="RefSeq" id="WP_186941784.1">
    <property type="nucleotide sequence ID" value="NZ_JACOGA010000007.1"/>
</dbReference>
<evidence type="ECO:0000256" key="1">
    <source>
        <dbReference type="SAM" id="Phobius"/>
    </source>
</evidence>
<protein>
    <recommendedName>
        <fullName evidence="4">PH (Pleckstrin Homology) domain-containing protein</fullName>
    </recommendedName>
</protein>
<organism evidence="2 3">
    <name type="scientific">Undibacterium flavidum</name>
    <dbReference type="NCBI Taxonomy" id="2762297"/>
    <lineage>
        <taxon>Bacteria</taxon>
        <taxon>Pseudomonadati</taxon>
        <taxon>Pseudomonadota</taxon>
        <taxon>Betaproteobacteria</taxon>
        <taxon>Burkholderiales</taxon>
        <taxon>Oxalobacteraceae</taxon>
        <taxon>Undibacterium</taxon>
    </lineage>
</organism>
<name>A0ABR6YAZ8_9BURK</name>
<gene>
    <name evidence="2" type="ORF">H8K55_09140</name>
</gene>
<proteinExistence type="predicted"/>